<proteinExistence type="predicted"/>
<evidence type="ECO:0000313" key="2">
    <source>
        <dbReference type="Proteomes" id="UP000287651"/>
    </source>
</evidence>
<accession>A0A426Z1C1</accession>
<dbReference type="EMBL" id="AMZH03009011">
    <property type="protein sequence ID" value="RRT57758.1"/>
    <property type="molecule type" value="Genomic_DNA"/>
</dbReference>
<organism evidence="1 2">
    <name type="scientific">Ensete ventricosum</name>
    <name type="common">Abyssinian banana</name>
    <name type="synonym">Musa ensete</name>
    <dbReference type="NCBI Taxonomy" id="4639"/>
    <lineage>
        <taxon>Eukaryota</taxon>
        <taxon>Viridiplantae</taxon>
        <taxon>Streptophyta</taxon>
        <taxon>Embryophyta</taxon>
        <taxon>Tracheophyta</taxon>
        <taxon>Spermatophyta</taxon>
        <taxon>Magnoliopsida</taxon>
        <taxon>Liliopsida</taxon>
        <taxon>Zingiberales</taxon>
        <taxon>Musaceae</taxon>
        <taxon>Ensete</taxon>
    </lineage>
</organism>
<evidence type="ECO:0000313" key="1">
    <source>
        <dbReference type="EMBL" id="RRT57758.1"/>
    </source>
</evidence>
<protein>
    <submittedName>
        <fullName evidence="1">Uncharacterized protein</fullName>
    </submittedName>
</protein>
<sequence>MCILGCSCSDMRLKMLLFGGSRKVLHEGLVGVGAPDVTPSTIKSFPAALSMSLRDSRVLMRYRVSPAASCPGQCIEFSGYTYGWLVDL</sequence>
<dbReference type="AlphaFoldDB" id="A0A426Z1C1"/>
<name>A0A426Z1C1_ENSVE</name>
<dbReference type="Proteomes" id="UP000287651">
    <property type="component" value="Unassembled WGS sequence"/>
</dbReference>
<comment type="caution">
    <text evidence="1">The sequence shown here is derived from an EMBL/GenBank/DDBJ whole genome shotgun (WGS) entry which is preliminary data.</text>
</comment>
<reference evidence="1 2" key="1">
    <citation type="journal article" date="2014" name="Agronomy (Basel)">
        <title>A Draft Genome Sequence for Ensete ventricosum, the Drought-Tolerant Tree Against Hunger.</title>
        <authorList>
            <person name="Harrison J."/>
            <person name="Moore K.A."/>
            <person name="Paszkiewicz K."/>
            <person name="Jones T."/>
            <person name="Grant M."/>
            <person name="Ambacheew D."/>
            <person name="Muzemil S."/>
            <person name="Studholme D.J."/>
        </authorList>
    </citation>
    <scope>NUCLEOTIDE SEQUENCE [LARGE SCALE GENOMIC DNA]</scope>
</reference>
<gene>
    <name evidence="1" type="ORF">B296_00040662</name>
</gene>